<protein>
    <submittedName>
        <fullName evidence="1">Uncharacterized protein</fullName>
    </submittedName>
</protein>
<name>A0A0V1BIG8_TRISP</name>
<dbReference type="EMBL" id="JYDH01000039">
    <property type="protein sequence ID" value="KRY36797.1"/>
    <property type="molecule type" value="Genomic_DNA"/>
</dbReference>
<accession>A0A0V1BIG8</accession>
<evidence type="ECO:0000313" key="2">
    <source>
        <dbReference type="Proteomes" id="UP000054776"/>
    </source>
</evidence>
<organism evidence="1 2">
    <name type="scientific">Trichinella spiralis</name>
    <name type="common">Trichina worm</name>
    <dbReference type="NCBI Taxonomy" id="6334"/>
    <lineage>
        <taxon>Eukaryota</taxon>
        <taxon>Metazoa</taxon>
        <taxon>Ecdysozoa</taxon>
        <taxon>Nematoda</taxon>
        <taxon>Enoplea</taxon>
        <taxon>Dorylaimia</taxon>
        <taxon>Trichinellida</taxon>
        <taxon>Trichinellidae</taxon>
        <taxon>Trichinella</taxon>
    </lineage>
</organism>
<dbReference type="InParanoid" id="A0A0V1BIG8"/>
<comment type="caution">
    <text evidence="1">The sequence shown here is derived from an EMBL/GenBank/DDBJ whole genome shotgun (WGS) entry which is preliminary data.</text>
</comment>
<dbReference type="Proteomes" id="UP000054776">
    <property type="component" value="Unassembled WGS sequence"/>
</dbReference>
<evidence type="ECO:0000313" key="1">
    <source>
        <dbReference type="EMBL" id="KRY36797.1"/>
    </source>
</evidence>
<reference evidence="1 2" key="1">
    <citation type="submission" date="2015-01" db="EMBL/GenBank/DDBJ databases">
        <title>Evolution of Trichinella species and genotypes.</title>
        <authorList>
            <person name="Korhonen P.K."/>
            <person name="Edoardo P."/>
            <person name="Giuseppe L.R."/>
            <person name="Gasser R.B."/>
        </authorList>
    </citation>
    <scope>NUCLEOTIDE SEQUENCE [LARGE SCALE GENOMIC DNA]</scope>
    <source>
        <strain evidence="1">ISS3</strain>
    </source>
</reference>
<dbReference type="AlphaFoldDB" id="A0A0V1BIG8"/>
<proteinExistence type="predicted"/>
<gene>
    <name evidence="1" type="ORF">T01_9319</name>
</gene>
<keyword evidence="2" id="KW-1185">Reference proteome</keyword>
<sequence length="75" mass="8378">MQLSFSDFNGSRRWPASEQMSPFAGTLNQKIDQRTFCCFSMDVGQRLLEIGELLLPQSGITVSPKPRAVTLSRSI</sequence>